<dbReference type="PANTHER" id="PTHR30055">
    <property type="entry name" value="HTH-TYPE TRANSCRIPTIONAL REGULATOR RUTR"/>
    <property type="match status" value="1"/>
</dbReference>
<dbReference type="InterPro" id="IPR023772">
    <property type="entry name" value="DNA-bd_HTH_TetR-type_CS"/>
</dbReference>
<keyword evidence="1" id="KW-0805">Transcription regulation</keyword>
<keyword evidence="2 4" id="KW-0238">DNA-binding</keyword>
<evidence type="ECO:0000256" key="4">
    <source>
        <dbReference type="PROSITE-ProRule" id="PRU00335"/>
    </source>
</evidence>
<accession>A0ABS2AG54</accession>
<dbReference type="Pfam" id="PF00440">
    <property type="entry name" value="TetR_N"/>
    <property type="match status" value="1"/>
</dbReference>
<gene>
    <name evidence="6" type="ORF">JIG36_25005</name>
</gene>
<keyword evidence="7" id="KW-1185">Reference proteome</keyword>
<evidence type="ECO:0000256" key="3">
    <source>
        <dbReference type="ARBA" id="ARBA00023163"/>
    </source>
</evidence>
<evidence type="ECO:0000256" key="1">
    <source>
        <dbReference type="ARBA" id="ARBA00023015"/>
    </source>
</evidence>
<sequence length="182" mass="19880">MDNRRTDTRERILAVALDLFAGQGYQVTSLREIAERLGVTKAAVYFHFRTKPEILTALLRGYADGVAALAADAAVRQPLTADDQEELLRRYAAFQEQWGSGFVLLVRQNYAEIRDLPIGAEVRDATRSLVQALAPGDAGPEERLRVRMALTTFQVAASADAESADPEAAVAVALDILQSGRH</sequence>
<comment type="caution">
    <text evidence="6">The sequence shown here is derived from an EMBL/GenBank/DDBJ whole genome shotgun (WGS) entry which is preliminary data.</text>
</comment>
<feature type="DNA-binding region" description="H-T-H motif" evidence="4">
    <location>
        <begin position="29"/>
        <end position="48"/>
    </location>
</feature>
<evidence type="ECO:0000313" key="6">
    <source>
        <dbReference type="EMBL" id="MBM2618823.1"/>
    </source>
</evidence>
<dbReference type="InterPro" id="IPR050109">
    <property type="entry name" value="HTH-type_TetR-like_transc_reg"/>
</dbReference>
<dbReference type="Proteomes" id="UP000632138">
    <property type="component" value="Unassembled WGS sequence"/>
</dbReference>
<reference evidence="6 7" key="1">
    <citation type="submission" date="2021-01" db="EMBL/GenBank/DDBJ databases">
        <title>Actinoplanes sp. nov. LDG1-06 isolated from lichen.</title>
        <authorList>
            <person name="Saeng-In P."/>
            <person name="Phongsopitanun W."/>
            <person name="Kanchanasin P."/>
            <person name="Yuki M."/>
            <person name="Kudo T."/>
            <person name="Ohkuma M."/>
            <person name="Tanasupawat S."/>
        </authorList>
    </citation>
    <scope>NUCLEOTIDE SEQUENCE [LARGE SCALE GENOMIC DNA]</scope>
    <source>
        <strain evidence="6 7">LDG1-06</strain>
    </source>
</reference>
<evidence type="ECO:0000313" key="7">
    <source>
        <dbReference type="Proteomes" id="UP000632138"/>
    </source>
</evidence>
<dbReference type="SUPFAM" id="SSF46689">
    <property type="entry name" value="Homeodomain-like"/>
    <property type="match status" value="1"/>
</dbReference>
<evidence type="ECO:0000256" key="2">
    <source>
        <dbReference type="ARBA" id="ARBA00023125"/>
    </source>
</evidence>
<dbReference type="PROSITE" id="PS01081">
    <property type="entry name" value="HTH_TETR_1"/>
    <property type="match status" value="1"/>
</dbReference>
<dbReference type="EMBL" id="JAENHP010000008">
    <property type="protein sequence ID" value="MBM2618823.1"/>
    <property type="molecule type" value="Genomic_DNA"/>
</dbReference>
<dbReference type="PRINTS" id="PR00455">
    <property type="entry name" value="HTHTETR"/>
</dbReference>
<evidence type="ECO:0000259" key="5">
    <source>
        <dbReference type="PROSITE" id="PS50977"/>
    </source>
</evidence>
<dbReference type="PANTHER" id="PTHR30055:SF234">
    <property type="entry name" value="HTH-TYPE TRANSCRIPTIONAL REGULATOR BETI"/>
    <property type="match status" value="1"/>
</dbReference>
<organism evidence="6 7">
    <name type="scientific">Paractinoplanes ovalisporus</name>
    <dbReference type="NCBI Taxonomy" id="2810368"/>
    <lineage>
        <taxon>Bacteria</taxon>
        <taxon>Bacillati</taxon>
        <taxon>Actinomycetota</taxon>
        <taxon>Actinomycetes</taxon>
        <taxon>Micromonosporales</taxon>
        <taxon>Micromonosporaceae</taxon>
        <taxon>Paractinoplanes</taxon>
    </lineage>
</organism>
<dbReference type="InterPro" id="IPR001647">
    <property type="entry name" value="HTH_TetR"/>
</dbReference>
<dbReference type="RefSeq" id="WP_203378833.1">
    <property type="nucleotide sequence ID" value="NZ_JAENHP010000008.1"/>
</dbReference>
<keyword evidence="3" id="KW-0804">Transcription</keyword>
<dbReference type="InterPro" id="IPR009057">
    <property type="entry name" value="Homeodomain-like_sf"/>
</dbReference>
<protein>
    <submittedName>
        <fullName evidence="6">TetR/AcrR family transcriptional regulator</fullName>
    </submittedName>
</protein>
<dbReference type="Gene3D" id="1.10.357.10">
    <property type="entry name" value="Tetracycline Repressor, domain 2"/>
    <property type="match status" value="1"/>
</dbReference>
<proteinExistence type="predicted"/>
<dbReference type="PROSITE" id="PS50977">
    <property type="entry name" value="HTH_TETR_2"/>
    <property type="match status" value="1"/>
</dbReference>
<feature type="domain" description="HTH tetR-type" evidence="5">
    <location>
        <begin position="6"/>
        <end position="66"/>
    </location>
</feature>
<name>A0ABS2AG54_9ACTN</name>